<organism evidence="1 2">
    <name type="scientific">Sediminicola luteus</name>
    <dbReference type="NCBI Taxonomy" id="319238"/>
    <lineage>
        <taxon>Bacteria</taxon>
        <taxon>Pseudomonadati</taxon>
        <taxon>Bacteroidota</taxon>
        <taxon>Flavobacteriia</taxon>
        <taxon>Flavobacteriales</taxon>
        <taxon>Flavobacteriaceae</taxon>
        <taxon>Sediminicola</taxon>
    </lineage>
</organism>
<dbReference type="RefSeq" id="WP_354618354.1">
    <property type="nucleotide sequence ID" value="NZ_JBEWYP010000004.1"/>
</dbReference>
<keyword evidence="2" id="KW-1185">Reference proteome</keyword>
<comment type="caution">
    <text evidence="1">The sequence shown here is derived from an EMBL/GenBank/DDBJ whole genome shotgun (WGS) entry which is preliminary data.</text>
</comment>
<protein>
    <submittedName>
        <fullName evidence="1">DUF6428 family protein</fullName>
    </submittedName>
</protein>
<dbReference type="Pfam" id="PF20001">
    <property type="entry name" value="DUF6428"/>
    <property type="match status" value="1"/>
</dbReference>
<evidence type="ECO:0000313" key="1">
    <source>
        <dbReference type="EMBL" id="MET7029541.1"/>
    </source>
</evidence>
<proteinExistence type="predicted"/>
<name>A0ABV2TW98_9FLAO</name>
<dbReference type="InterPro" id="IPR045534">
    <property type="entry name" value="DUF6428"/>
</dbReference>
<accession>A0ABV2TW98</accession>
<dbReference type="EMBL" id="JBEWYP010000004">
    <property type="protein sequence ID" value="MET7029541.1"/>
    <property type="molecule type" value="Genomic_DNA"/>
</dbReference>
<reference evidence="1 2" key="1">
    <citation type="submission" date="2024-07" db="EMBL/GenBank/DDBJ databases">
        <title>The genome sequence of type strain Sediminicola luteus GDMCC 1.2596T.</title>
        <authorList>
            <person name="Liu Y."/>
        </authorList>
    </citation>
    <scope>NUCLEOTIDE SEQUENCE [LARGE SCALE GENOMIC DNA]</scope>
    <source>
        <strain evidence="1 2">GDMCC 1.2596</strain>
    </source>
</reference>
<sequence>MKTSEFLSLLREHPNKSLVFEYQPGKNVGANYHITEIKNITIDSVDCGAGTDYWKETIIQLWESPTEKDKTEYMSAYKAMGILSKVDRIKPMVKDAEVKFEYSNVQFHTAQLFVNDHSVQADTLFLHLGVEKTDCKAKETCGVPEVSAQENTANSCAPGSGCC</sequence>
<gene>
    <name evidence="1" type="ORF">ABXZ32_09040</name>
</gene>
<dbReference type="Proteomes" id="UP001549773">
    <property type="component" value="Unassembled WGS sequence"/>
</dbReference>
<evidence type="ECO:0000313" key="2">
    <source>
        <dbReference type="Proteomes" id="UP001549773"/>
    </source>
</evidence>